<keyword evidence="3" id="KW-1185">Reference proteome</keyword>
<dbReference type="InterPro" id="IPR038158">
    <property type="entry name" value="H-NOX_domain_sf"/>
</dbReference>
<gene>
    <name evidence="2" type="primary">Gucy1b3</name>
    <name evidence="2" type="ORF">AK812_SmicGene6521</name>
</gene>
<evidence type="ECO:0000313" key="2">
    <source>
        <dbReference type="EMBL" id="OLQ09824.1"/>
    </source>
</evidence>
<dbReference type="PANTHER" id="PTHR45655:SF13">
    <property type="entry name" value="SOLUBLE GUANYLATE CYCLASE GCY-32-RELATED"/>
    <property type="match status" value="1"/>
</dbReference>
<organism evidence="2 3">
    <name type="scientific">Symbiodinium microadriaticum</name>
    <name type="common">Dinoflagellate</name>
    <name type="synonym">Zooxanthella microadriatica</name>
    <dbReference type="NCBI Taxonomy" id="2951"/>
    <lineage>
        <taxon>Eukaryota</taxon>
        <taxon>Sar</taxon>
        <taxon>Alveolata</taxon>
        <taxon>Dinophyceae</taxon>
        <taxon>Suessiales</taxon>
        <taxon>Symbiodiniaceae</taxon>
        <taxon>Symbiodinium</taxon>
    </lineage>
</organism>
<dbReference type="AlphaFoldDB" id="A0A1Q9EQW4"/>
<evidence type="ECO:0000313" key="3">
    <source>
        <dbReference type="Proteomes" id="UP000186817"/>
    </source>
</evidence>
<dbReference type="Gene3D" id="3.90.1520.10">
    <property type="entry name" value="H-NOX domain"/>
    <property type="match status" value="1"/>
</dbReference>
<dbReference type="InterPro" id="IPR024096">
    <property type="entry name" value="NO_sig/Golgi_transp_ligand-bd"/>
</dbReference>
<dbReference type="OrthoDB" id="6127067at2759"/>
<comment type="caution">
    <text evidence="2">The sequence shown here is derived from an EMBL/GenBank/DDBJ whole genome shotgun (WGS) entry which is preliminary data.</text>
</comment>
<protein>
    <submittedName>
        <fullName evidence="2">Guanylate cyclase soluble subunit beta-1</fullName>
    </submittedName>
</protein>
<evidence type="ECO:0000259" key="1">
    <source>
        <dbReference type="Pfam" id="PF07700"/>
    </source>
</evidence>
<name>A0A1Q9EQW4_SYMMI</name>
<dbReference type="Proteomes" id="UP000186817">
    <property type="component" value="Unassembled WGS sequence"/>
</dbReference>
<dbReference type="Pfam" id="PF07700">
    <property type="entry name" value="HNOB"/>
    <property type="match status" value="1"/>
</dbReference>
<dbReference type="EMBL" id="LSRX01000089">
    <property type="protein sequence ID" value="OLQ09824.1"/>
    <property type="molecule type" value="Genomic_DNA"/>
</dbReference>
<reference evidence="2 3" key="1">
    <citation type="submission" date="2016-02" db="EMBL/GenBank/DDBJ databases">
        <title>Genome analysis of coral dinoflagellate symbionts highlights evolutionary adaptations to a symbiotic lifestyle.</title>
        <authorList>
            <person name="Aranda M."/>
            <person name="Li Y."/>
            <person name="Liew Y.J."/>
            <person name="Baumgarten S."/>
            <person name="Simakov O."/>
            <person name="Wilson M."/>
            <person name="Piel J."/>
            <person name="Ashoor H."/>
            <person name="Bougouffa S."/>
            <person name="Bajic V.B."/>
            <person name="Ryu T."/>
            <person name="Ravasi T."/>
            <person name="Bayer T."/>
            <person name="Micklem G."/>
            <person name="Kim H."/>
            <person name="Bhak J."/>
            <person name="Lajeunesse T.C."/>
            <person name="Voolstra C.R."/>
        </authorList>
    </citation>
    <scope>NUCLEOTIDE SEQUENCE [LARGE SCALE GENOMIC DNA]</scope>
    <source>
        <strain evidence="2 3">CCMP2467</strain>
    </source>
</reference>
<accession>A0A1Q9EQW4</accession>
<feature type="domain" description="Heme NO-binding" evidence="1">
    <location>
        <begin position="40"/>
        <end position="151"/>
    </location>
</feature>
<dbReference type="PANTHER" id="PTHR45655">
    <property type="entry name" value="GUANYLATE CYCLASE SOLUBLE SUBUNIT BETA-2"/>
    <property type="match status" value="1"/>
</dbReference>
<dbReference type="InterPro" id="IPR011644">
    <property type="entry name" value="Heme_NO-bd"/>
</dbReference>
<sequence length="166" mass="18393">MERYRLIKVRAARNPLNALVLRTTHTCTDLPAEGGGFGMYGHIHIILKDLVLEAFGQNVWSAILLRAGLEEDVVLNTVQHPDEVSYRLVAATCAETELSAEDALEAFGRHFVGFALRTGNARFLKAQGSTLPGFLANVNTLHNQLERDHPNALRTNDFSFAQQHSL</sequence>
<dbReference type="SUPFAM" id="SSF111126">
    <property type="entry name" value="Ligand-binding domain in the NO signalling and Golgi transport"/>
    <property type="match status" value="1"/>
</dbReference>
<proteinExistence type="predicted"/>
<dbReference type="GO" id="GO:0020037">
    <property type="term" value="F:heme binding"/>
    <property type="evidence" value="ECO:0007669"/>
    <property type="project" value="InterPro"/>
</dbReference>